<proteinExistence type="predicted"/>
<name>A0ABT9KT93_9ACTN</name>
<organism evidence="2 3">
    <name type="scientific">Streptomyces demainii</name>
    <dbReference type="NCBI Taxonomy" id="588122"/>
    <lineage>
        <taxon>Bacteria</taxon>
        <taxon>Bacillati</taxon>
        <taxon>Actinomycetota</taxon>
        <taxon>Actinomycetes</taxon>
        <taxon>Kitasatosporales</taxon>
        <taxon>Streptomycetaceae</taxon>
        <taxon>Streptomyces</taxon>
    </lineage>
</organism>
<evidence type="ECO:0000256" key="1">
    <source>
        <dbReference type="SAM" id="MobiDB-lite"/>
    </source>
</evidence>
<dbReference type="EMBL" id="JAURUE010000001">
    <property type="protein sequence ID" value="MDP9611569.1"/>
    <property type="molecule type" value="Genomic_DNA"/>
</dbReference>
<reference evidence="2 3" key="1">
    <citation type="submission" date="2023-07" db="EMBL/GenBank/DDBJ databases">
        <title>Sequencing the genomes of 1000 actinobacteria strains.</title>
        <authorList>
            <person name="Klenk H.-P."/>
        </authorList>
    </citation>
    <scope>NUCLEOTIDE SEQUENCE [LARGE SCALE GENOMIC DNA]</scope>
    <source>
        <strain evidence="2 3">DSM 41600</strain>
    </source>
</reference>
<keyword evidence="3" id="KW-1185">Reference proteome</keyword>
<evidence type="ECO:0000313" key="3">
    <source>
        <dbReference type="Proteomes" id="UP001234880"/>
    </source>
</evidence>
<comment type="caution">
    <text evidence="2">The sequence shown here is derived from an EMBL/GenBank/DDBJ whole genome shotgun (WGS) entry which is preliminary data.</text>
</comment>
<evidence type="ECO:0000313" key="2">
    <source>
        <dbReference type="EMBL" id="MDP9611569.1"/>
    </source>
</evidence>
<accession>A0ABT9KT93</accession>
<feature type="compositionally biased region" description="Basic and acidic residues" evidence="1">
    <location>
        <begin position="9"/>
        <end position="32"/>
    </location>
</feature>
<sequence length="45" mass="5728">MAQRRIRKDQRPSRRLVDRRTKQEAEEQRPEVRPDIRWTWWPEGQ</sequence>
<dbReference type="Proteomes" id="UP001234880">
    <property type="component" value="Unassembled WGS sequence"/>
</dbReference>
<protein>
    <submittedName>
        <fullName evidence="2">Uncharacterized protein</fullName>
    </submittedName>
</protein>
<feature type="region of interest" description="Disordered" evidence="1">
    <location>
        <begin position="1"/>
        <end position="32"/>
    </location>
</feature>
<gene>
    <name evidence="2" type="ORF">JOF35_003846</name>
</gene>